<protein>
    <submittedName>
        <fullName evidence="1">Uncharacterized protein</fullName>
    </submittedName>
</protein>
<evidence type="ECO:0000313" key="1">
    <source>
        <dbReference type="EMBL" id="TNN75901.1"/>
    </source>
</evidence>
<keyword evidence="2" id="KW-1185">Reference proteome</keyword>
<reference evidence="1 2" key="1">
    <citation type="submission" date="2019-03" db="EMBL/GenBank/DDBJ databases">
        <title>First draft genome of Liparis tanakae, snailfish: a comprehensive survey of snailfish specific genes.</title>
        <authorList>
            <person name="Kim W."/>
            <person name="Song I."/>
            <person name="Jeong J.-H."/>
            <person name="Kim D."/>
            <person name="Kim S."/>
            <person name="Ryu S."/>
            <person name="Song J.Y."/>
            <person name="Lee S.K."/>
        </authorList>
    </citation>
    <scope>NUCLEOTIDE SEQUENCE [LARGE SCALE GENOMIC DNA]</scope>
    <source>
        <tissue evidence="1">Muscle</tissue>
    </source>
</reference>
<evidence type="ECO:0000313" key="2">
    <source>
        <dbReference type="Proteomes" id="UP000314294"/>
    </source>
</evidence>
<name>A0A4Z2IDT1_9TELE</name>
<organism evidence="1 2">
    <name type="scientific">Liparis tanakae</name>
    <name type="common">Tanaka's snailfish</name>
    <dbReference type="NCBI Taxonomy" id="230148"/>
    <lineage>
        <taxon>Eukaryota</taxon>
        <taxon>Metazoa</taxon>
        <taxon>Chordata</taxon>
        <taxon>Craniata</taxon>
        <taxon>Vertebrata</taxon>
        <taxon>Euteleostomi</taxon>
        <taxon>Actinopterygii</taxon>
        <taxon>Neopterygii</taxon>
        <taxon>Teleostei</taxon>
        <taxon>Neoteleostei</taxon>
        <taxon>Acanthomorphata</taxon>
        <taxon>Eupercaria</taxon>
        <taxon>Perciformes</taxon>
        <taxon>Cottioidei</taxon>
        <taxon>Cottales</taxon>
        <taxon>Liparidae</taxon>
        <taxon>Liparis</taxon>
    </lineage>
</organism>
<gene>
    <name evidence="1" type="ORF">EYF80_013871</name>
</gene>
<dbReference type="EMBL" id="SRLO01000098">
    <property type="protein sequence ID" value="TNN75901.1"/>
    <property type="molecule type" value="Genomic_DNA"/>
</dbReference>
<dbReference type="AlphaFoldDB" id="A0A4Z2IDT1"/>
<sequence>MPCFAAKNWGGVEKGRRWQSRCEDTLEQLMEAKYKMDGSNIGSGCHVYSLLPSRVPVSLSGRLIIAVDEAWDRGLSLG</sequence>
<comment type="caution">
    <text evidence="1">The sequence shown here is derived from an EMBL/GenBank/DDBJ whole genome shotgun (WGS) entry which is preliminary data.</text>
</comment>
<accession>A0A4Z2IDT1</accession>
<dbReference type="Proteomes" id="UP000314294">
    <property type="component" value="Unassembled WGS sequence"/>
</dbReference>
<proteinExistence type="predicted"/>